<reference evidence="5 6" key="1">
    <citation type="submission" date="2019-03" db="EMBL/GenBank/DDBJ databases">
        <title>Genomic Encyclopedia of Type Strains, Phase IV (KMG-IV): sequencing the most valuable type-strain genomes for metagenomic binning, comparative biology and taxonomic classification.</title>
        <authorList>
            <person name="Goeker M."/>
        </authorList>
    </citation>
    <scope>NUCLEOTIDE SEQUENCE [LARGE SCALE GENOMIC DNA]</scope>
    <source>
        <strain evidence="5 6">DSM 25082</strain>
    </source>
</reference>
<feature type="domain" description="Peptidase S9 prolyl oligopeptidase catalytic" evidence="4">
    <location>
        <begin position="458"/>
        <end position="667"/>
    </location>
</feature>
<dbReference type="GO" id="GO:0006508">
    <property type="term" value="P:proteolysis"/>
    <property type="evidence" value="ECO:0007669"/>
    <property type="project" value="InterPro"/>
</dbReference>
<feature type="region of interest" description="Disordered" evidence="2">
    <location>
        <begin position="315"/>
        <end position="334"/>
    </location>
</feature>
<dbReference type="Proteomes" id="UP000295357">
    <property type="component" value="Unassembled WGS sequence"/>
</dbReference>
<feature type="signal peptide" evidence="3">
    <location>
        <begin position="1"/>
        <end position="31"/>
    </location>
</feature>
<gene>
    <name evidence="5" type="ORF">DFR39_10587</name>
</gene>
<dbReference type="GO" id="GO:0004177">
    <property type="term" value="F:aminopeptidase activity"/>
    <property type="evidence" value="ECO:0007669"/>
    <property type="project" value="UniProtKB-KW"/>
</dbReference>
<keyword evidence="1" id="KW-0378">Hydrolase</keyword>
<dbReference type="AlphaFoldDB" id="A0A4R6N765"/>
<organism evidence="5 6">
    <name type="scientific">Roseateles asaccharophilus</name>
    <dbReference type="NCBI Taxonomy" id="582607"/>
    <lineage>
        <taxon>Bacteria</taxon>
        <taxon>Pseudomonadati</taxon>
        <taxon>Pseudomonadota</taxon>
        <taxon>Betaproteobacteria</taxon>
        <taxon>Burkholderiales</taxon>
        <taxon>Sphaerotilaceae</taxon>
        <taxon>Roseateles</taxon>
    </lineage>
</organism>
<evidence type="ECO:0000256" key="1">
    <source>
        <dbReference type="ARBA" id="ARBA00022801"/>
    </source>
</evidence>
<keyword evidence="5" id="KW-0645">Protease</keyword>
<dbReference type="InterPro" id="IPR029058">
    <property type="entry name" value="AB_hydrolase_fold"/>
</dbReference>
<dbReference type="PANTHER" id="PTHR42776:SF27">
    <property type="entry name" value="DIPEPTIDYL PEPTIDASE FAMILY MEMBER 6"/>
    <property type="match status" value="1"/>
</dbReference>
<dbReference type="PANTHER" id="PTHR42776">
    <property type="entry name" value="SERINE PEPTIDASE S9 FAMILY MEMBER"/>
    <property type="match status" value="1"/>
</dbReference>
<comment type="caution">
    <text evidence="5">The sequence shown here is derived from an EMBL/GenBank/DDBJ whole genome shotgun (WGS) entry which is preliminary data.</text>
</comment>
<proteinExistence type="predicted"/>
<dbReference type="EMBL" id="SNXE01000005">
    <property type="protein sequence ID" value="TDP09249.1"/>
    <property type="molecule type" value="Genomic_DNA"/>
</dbReference>
<evidence type="ECO:0000256" key="2">
    <source>
        <dbReference type="SAM" id="MobiDB-lite"/>
    </source>
</evidence>
<dbReference type="Gene3D" id="3.40.50.1820">
    <property type="entry name" value="alpha/beta hydrolase"/>
    <property type="match status" value="1"/>
</dbReference>
<feature type="chain" id="PRO_5020746432" evidence="3">
    <location>
        <begin position="32"/>
        <end position="677"/>
    </location>
</feature>
<evidence type="ECO:0000313" key="6">
    <source>
        <dbReference type="Proteomes" id="UP000295357"/>
    </source>
</evidence>
<dbReference type="Pfam" id="PF00326">
    <property type="entry name" value="Peptidase_S9"/>
    <property type="match status" value="1"/>
</dbReference>
<protein>
    <submittedName>
        <fullName evidence="5">Dipeptidyl aminopeptidase/acylaminoacyl peptidase</fullName>
    </submittedName>
</protein>
<name>A0A4R6N765_9BURK</name>
<evidence type="ECO:0000259" key="4">
    <source>
        <dbReference type="Pfam" id="PF00326"/>
    </source>
</evidence>
<dbReference type="RefSeq" id="WP_133603876.1">
    <property type="nucleotide sequence ID" value="NZ_JAUFPJ010000003.1"/>
</dbReference>
<evidence type="ECO:0000256" key="3">
    <source>
        <dbReference type="SAM" id="SignalP"/>
    </source>
</evidence>
<dbReference type="InterPro" id="IPR001375">
    <property type="entry name" value="Peptidase_S9_cat"/>
</dbReference>
<evidence type="ECO:0000313" key="5">
    <source>
        <dbReference type="EMBL" id="TDP09249.1"/>
    </source>
</evidence>
<dbReference type="GO" id="GO:0004252">
    <property type="term" value="F:serine-type endopeptidase activity"/>
    <property type="evidence" value="ECO:0007669"/>
    <property type="project" value="TreeGrafter"/>
</dbReference>
<dbReference type="SUPFAM" id="SSF53474">
    <property type="entry name" value="alpha/beta-Hydrolases"/>
    <property type="match status" value="1"/>
</dbReference>
<accession>A0A4R6N765</accession>
<keyword evidence="3" id="KW-0732">Signal</keyword>
<keyword evidence="5" id="KW-0031">Aminopeptidase</keyword>
<keyword evidence="6" id="KW-1185">Reference proteome</keyword>
<dbReference type="SUPFAM" id="SSF82171">
    <property type="entry name" value="DPP6 N-terminal domain-like"/>
    <property type="match status" value="1"/>
</dbReference>
<dbReference type="OrthoDB" id="4269629at2"/>
<sequence>MKNRSTHRAIGPVRALLCAAGLWLAAMPACATEAPPLPLEIIASLPRLSGVMLSPDGQQIAALLNEADRTVLITGPLQGSQMRTVLSSDNQKFMLNWARWVNNERLLVSVRFASRRDFVGTQETRLLSVKADGSGLQHLVQRDRFTGSARGIETAQQIQDRVIDWLPEDGKHVLLQLASGPDSLLPAVYRLNIETGERNMVQAPERRVYEWMTDRQHRVRLGIREHEGHYEVIERALEGGNWRTLWAFDGFKRDAVWPLGFGSDPQELYVRANHEGRDAIFTVRLDQPELPRSLKLAHPRYDIRGRLLRSPASGEVIGLQGSQDEESGEASRSEFWDPQWRTQVQAIDLALPQRENRLIAISRDEQRYLVYSSGNGQPGEYFAGDRRTGKLALIGKDHPALRPEALVGKRHATIQARDGLALNAYLSLPRGHQPGRDGPLPLVLLPHGGPHSRDDLDFDAWTEFLASRRYAVLQVNFRGSDGYGHDFAAAGLQRWGLEMQDDLSDAVAWAIGQGIVDAKRVCIVGGSYGGYAALMGAVKTPDLYRCAVSFAGVSDLQDLIAHEAQYIGGRAMAERQIGRAWGDRERLRATSPALQAERIRVPVLLVHGTADRVVPVEQSRDMAKALKRAGKPYEYIELEDGDHYLGRNSHRLQFFQALERFLARALQPQQTAPTTTQ</sequence>